<dbReference type="InterPro" id="IPR013766">
    <property type="entry name" value="Thioredoxin_domain"/>
</dbReference>
<dbReference type="PROSITE" id="PS51318">
    <property type="entry name" value="TAT"/>
    <property type="match status" value="1"/>
</dbReference>
<organism evidence="4 5">
    <name type="scientific">Methylobacterium haplocladii</name>
    <dbReference type="NCBI Taxonomy" id="1176176"/>
    <lineage>
        <taxon>Bacteria</taxon>
        <taxon>Pseudomonadati</taxon>
        <taxon>Pseudomonadota</taxon>
        <taxon>Alphaproteobacteria</taxon>
        <taxon>Hyphomicrobiales</taxon>
        <taxon>Methylobacteriaceae</taxon>
        <taxon>Methylobacterium</taxon>
    </lineage>
</organism>
<dbReference type="Gene3D" id="3.40.30.10">
    <property type="entry name" value="Glutaredoxin"/>
    <property type="match status" value="1"/>
</dbReference>
<feature type="chain" id="PRO_5021991841" description="Thioredoxin domain-containing protein" evidence="2">
    <location>
        <begin position="26"/>
        <end position="138"/>
    </location>
</feature>
<reference evidence="4 5" key="1">
    <citation type="submission" date="2019-07" db="EMBL/GenBank/DDBJ databases">
        <title>Whole genome shotgun sequence of Methylobacterium haplocladii NBRC 107714.</title>
        <authorList>
            <person name="Hosoyama A."/>
            <person name="Uohara A."/>
            <person name="Ohji S."/>
            <person name="Ichikawa N."/>
        </authorList>
    </citation>
    <scope>NUCLEOTIDE SEQUENCE [LARGE SCALE GENOMIC DNA]</scope>
    <source>
        <strain evidence="4 5">NBRC 107714</strain>
    </source>
</reference>
<dbReference type="PROSITE" id="PS00194">
    <property type="entry name" value="THIOREDOXIN_1"/>
    <property type="match status" value="1"/>
</dbReference>
<dbReference type="OrthoDB" id="7950124at2"/>
<dbReference type="AlphaFoldDB" id="A0A512IV67"/>
<dbReference type="InterPro" id="IPR006311">
    <property type="entry name" value="TAT_signal"/>
</dbReference>
<evidence type="ECO:0000259" key="3">
    <source>
        <dbReference type="PROSITE" id="PS51352"/>
    </source>
</evidence>
<gene>
    <name evidence="4" type="ORF">MHA02_39630</name>
</gene>
<keyword evidence="5" id="KW-1185">Reference proteome</keyword>
<protein>
    <recommendedName>
        <fullName evidence="3">Thioredoxin domain-containing protein</fullName>
    </recommendedName>
</protein>
<dbReference type="InterPro" id="IPR017937">
    <property type="entry name" value="Thioredoxin_CS"/>
</dbReference>
<evidence type="ECO:0000313" key="5">
    <source>
        <dbReference type="Proteomes" id="UP000321258"/>
    </source>
</evidence>
<evidence type="ECO:0000256" key="2">
    <source>
        <dbReference type="SAM" id="SignalP"/>
    </source>
</evidence>
<accession>A0A512IV67</accession>
<sequence>MKSNGRSHLQGLMLALALAASSALALPTVASAVEVMAFTPAALDAAKASGKPIIIDVTAPWCPTCRAQKPILSKLLAEPAYRDVVFFSIDFDSQKPFLRKLGVSAQSTLIAYRGAREAARSTGDTDAVSIRTLLDKAI</sequence>
<dbReference type="Pfam" id="PF00085">
    <property type="entry name" value="Thioredoxin"/>
    <property type="match status" value="1"/>
</dbReference>
<dbReference type="PROSITE" id="PS51352">
    <property type="entry name" value="THIOREDOXIN_2"/>
    <property type="match status" value="1"/>
</dbReference>
<name>A0A512IV67_9HYPH</name>
<dbReference type="PANTHER" id="PTHR43601:SF32">
    <property type="entry name" value="THIOREDOXIN-LIKE 2-2, CHLOROPLASTIC"/>
    <property type="match status" value="1"/>
</dbReference>
<dbReference type="SUPFAM" id="SSF52833">
    <property type="entry name" value="Thioredoxin-like"/>
    <property type="match status" value="1"/>
</dbReference>
<feature type="domain" description="Thioredoxin" evidence="3">
    <location>
        <begin position="15"/>
        <end position="138"/>
    </location>
</feature>
<dbReference type="PANTHER" id="PTHR43601">
    <property type="entry name" value="THIOREDOXIN, MITOCHONDRIAL"/>
    <property type="match status" value="1"/>
</dbReference>
<evidence type="ECO:0000313" key="4">
    <source>
        <dbReference type="EMBL" id="GEP01576.1"/>
    </source>
</evidence>
<keyword evidence="1" id="KW-0676">Redox-active center</keyword>
<dbReference type="CDD" id="cd02947">
    <property type="entry name" value="TRX_family"/>
    <property type="match status" value="1"/>
</dbReference>
<dbReference type="Proteomes" id="UP000321258">
    <property type="component" value="Unassembled WGS sequence"/>
</dbReference>
<dbReference type="RefSeq" id="WP_147082006.1">
    <property type="nucleotide sequence ID" value="NZ_BJZT01000045.1"/>
</dbReference>
<comment type="caution">
    <text evidence="4">The sequence shown here is derived from an EMBL/GenBank/DDBJ whole genome shotgun (WGS) entry which is preliminary data.</text>
</comment>
<proteinExistence type="predicted"/>
<dbReference type="InterPro" id="IPR036249">
    <property type="entry name" value="Thioredoxin-like_sf"/>
</dbReference>
<dbReference type="GO" id="GO:0045454">
    <property type="term" value="P:cell redox homeostasis"/>
    <property type="evidence" value="ECO:0007669"/>
    <property type="project" value="TreeGrafter"/>
</dbReference>
<dbReference type="EMBL" id="BJZT01000045">
    <property type="protein sequence ID" value="GEP01576.1"/>
    <property type="molecule type" value="Genomic_DNA"/>
</dbReference>
<dbReference type="GO" id="GO:0015036">
    <property type="term" value="F:disulfide oxidoreductase activity"/>
    <property type="evidence" value="ECO:0007669"/>
    <property type="project" value="UniProtKB-ARBA"/>
</dbReference>
<keyword evidence="2" id="KW-0732">Signal</keyword>
<feature type="signal peptide" evidence="2">
    <location>
        <begin position="1"/>
        <end position="25"/>
    </location>
</feature>
<evidence type="ECO:0000256" key="1">
    <source>
        <dbReference type="ARBA" id="ARBA00023284"/>
    </source>
</evidence>